<dbReference type="EMBL" id="JAEHOE010000066">
    <property type="protein sequence ID" value="KAG2490012.1"/>
    <property type="molecule type" value="Genomic_DNA"/>
</dbReference>
<feature type="compositionally biased region" description="Low complexity" evidence="4">
    <location>
        <begin position="323"/>
        <end position="351"/>
    </location>
</feature>
<evidence type="ECO:0000313" key="6">
    <source>
        <dbReference type="EMBL" id="KAG2490012.1"/>
    </source>
</evidence>
<feature type="region of interest" description="Disordered" evidence="4">
    <location>
        <begin position="323"/>
        <end position="371"/>
    </location>
</feature>
<evidence type="ECO:0000256" key="4">
    <source>
        <dbReference type="SAM" id="MobiDB-lite"/>
    </source>
</evidence>
<dbReference type="GO" id="GO:0016020">
    <property type="term" value="C:membrane"/>
    <property type="evidence" value="ECO:0007669"/>
    <property type="project" value="TreeGrafter"/>
</dbReference>
<dbReference type="SUPFAM" id="SSF49785">
    <property type="entry name" value="Galactose-binding domain-like"/>
    <property type="match status" value="2"/>
</dbReference>
<dbReference type="PROSITE" id="PS51829">
    <property type="entry name" value="P_HOMO_B"/>
    <property type="match status" value="2"/>
</dbReference>
<dbReference type="Proteomes" id="UP000612055">
    <property type="component" value="Unassembled WGS sequence"/>
</dbReference>
<keyword evidence="2" id="KW-0378">Hydrolase</keyword>
<dbReference type="PANTHER" id="PTHR42884">
    <property type="entry name" value="PROPROTEIN CONVERTASE SUBTILISIN/KEXIN-RELATED"/>
    <property type="match status" value="1"/>
</dbReference>
<dbReference type="PANTHER" id="PTHR42884:SF14">
    <property type="entry name" value="NEUROENDOCRINE CONVERTASE 1"/>
    <property type="match status" value="1"/>
</dbReference>
<evidence type="ECO:0000313" key="7">
    <source>
        <dbReference type="Proteomes" id="UP000612055"/>
    </source>
</evidence>
<protein>
    <recommendedName>
        <fullName evidence="5">P/Homo B domain-containing protein</fullName>
    </recommendedName>
</protein>
<accession>A0A835XUP2</accession>
<feature type="domain" description="P/Homo B" evidence="5">
    <location>
        <begin position="154"/>
        <end position="322"/>
    </location>
</feature>
<keyword evidence="3" id="KW-0720">Serine protease</keyword>
<comment type="caution">
    <text evidence="6">The sequence shown here is derived from an EMBL/GenBank/DDBJ whole genome shotgun (WGS) entry which is preliminary data.</text>
</comment>
<dbReference type="Gene3D" id="2.60.120.260">
    <property type="entry name" value="Galactose-binding domain-like"/>
    <property type="match status" value="2"/>
</dbReference>
<dbReference type="AlphaFoldDB" id="A0A835XUP2"/>
<feature type="domain" description="P/Homo B" evidence="5">
    <location>
        <begin position="4"/>
        <end position="153"/>
    </location>
</feature>
<gene>
    <name evidence="6" type="ORF">HYH03_011477</name>
</gene>
<keyword evidence="1" id="KW-0645">Protease</keyword>
<evidence type="ECO:0000256" key="1">
    <source>
        <dbReference type="ARBA" id="ARBA00022670"/>
    </source>
</evidence>
<dbReference type="GO" id="GO:0016485">
    <property type="term" value="P:protein processing"/>
    <property type="evidence" value="ECO:0007669"/>
    <property type="project" value="TreeGrafter"/>
</dbReference>
<organism evidence="6 7">
    <name type="scientific">Edaphochlamys debaryana</name>
    <dbReference type="NCBI Taxonomy" id="47281"/>
    <lineage>
        <taxon>Eukaryota</taxon>
        <taxon>Viridiplantae</taxon>
        <taxon>Chlorophyta</taxon>
        <taxon>core chlorophytes</taxon>
        <taxon>Chlorophyceae</taxon>
        <taxon>CS clade</taxon>
        <taxon>Chlamydomonadales</taxon>
        <taxon>Chlamydomonadales incertae sedis</taxon>
        <taxon>Edaphochlamys</taxon>
    </lineage>
</organism>
<dbReference type="Pfam" id="PF01483">
    <property type="entry name" value="P_proprotein"/>
    <property type="match status" value="1"/>
</dbReference>
<name>A0A835XUP2_9CHLO</name>
<keyword evidence="7" id="KW-1185">Reference proteome</keyword>
<dbReference type="GO" id="GO:0004252">
    <property type="term" value="F:serine-type endopeptidase activity"/>
    <property type="evidence" value="ECO:0007669"/>
    <property type="project" value="InterPro"/>
</dbReference>
<dbReference type="InterPro" id="IPR002884">
    <property type="entry name" value="P_dom"/>
</dbReference>
<reference evidence="6" key="1">
    <citation type="journal article" date="2020" name="bioRxiv">
        <title>Comparative genomics of Chlamydomonas.</title>
        <authorList>
            <person name="Craig R.J."/>
            <person name="Hasan A.R."/>
            <person name="Ness R.W."/>
            <person name="Keightley P.D."/>
        </authorList>
    </citation>
    <scope>NUCLEOTIDE SEQUENCE</scope>
    <source>
        <strain evidence="6">CCAP 11/70</strain>
    </source>
</reference>
<proteinExistence type="predicted"/>
<dbReference type="InterPro" id="IPR008979">
    <property type="entry name" value="Galactose-bd-like_sf"/>
</dbReference>
<sequence length="661" mass="68801">MQLMQPEVTECSLAFKVPAAIPDESSTALLATLSGCLVSRLTYLVLRTDLVHDFMGDLTITLISPSGVSVDIVSNEGAGLRLDGVYVFSDNATALITRVSGEGTLQPGLYRPEGSMAKLYGMNPAGLWTVRFMDGGAGDAGTVRALQLMFVGTVWPDPPAGACGASYGGSVVTLADVGSAALSASVTGCPWTRITKVVVRVDLAHSFIGDLQMTLRGPDGTVTDVSSNNGGSKDLSGVYEFDDAAAKSIADSSIYTALPIKESGASVLPPGAYRPEASFAAFSGKAPTGQWSLRFKDDVDGGTGATATLRGFQIILYGKGPPTLSSPTPSASQGPPTLSPPTSSASEELPTGATPAVAVTSQRTPPPRCPFTSITEVRLQLRVDSWMEGDIYLGLRGPSGPVIDATHPFDGRFGSRLTVELAGEYVITDAADKSLMGSDGLGSGGALKAGAFRPYIPFASFHGLAPEGAWSLEIRTSHFRWFNLPTARVVAKGRSAWPDPPAGACAASVLSPGSGDLAAGGTQTLTATLAGCPLASISNVAVRLSIFQRYREDAVLWSGGPRRHYYKPGLAGEYELRSDLLGLKSISYLPLNCIYGFCPPHTFLLAGSYSPVESLAVFAGSAPAGVWRLVLANVGNSASEVIDAPYEGNVGAARGFQVLVW</sequence>
<evidence type="ECO:0000256" key="3">
    <source>
        <dbReference type="ARBA" id="ARBA00022825"/>
    </source>
</evidence>
<evidence type="ECO:0000259" key="5">
    <source>
        <dbReference type="PROSITE" id="PS51829"/>
    </source>
</evidence>
<evidence type="ECO:0000256" key="2">
    <source>
        <dbReference type="ARBA" id="ARBA00022801"/>
    </source>
</evidence>